<dbReference type="PANTHER" id="PTHR11365:SF23">
    <property type="entry name" value="HYPOTHETICAL 5-OXOPROLINASE (EUROFUNG)-RELATED"/>
    <property type="match status" value="1"/>
</dbReference>
<organism evidence="5 6">
    <name type="scientific">Thalassolituus marinus</name>
    <dbReference type="NCBI Taxonomy" id="671053"/>
    <lineage>
        <taxon>Bacteria</taxon>
        <taxon>Pseudomonadati</taxon>
        <taxon>Pseudomonadota</taxon>
        <taxon>Gammaproteobacteria</taxon>
        <taxon>Oceanospirillales</taxon>
        <taxon>Oceanospirillaceae</taxon>
        <taxon>Thalassolituus</taxon>
    </lineage>
</organism>
<proteinExistence type="inferred from homology"/>
<comment type="similarity">
    <text evidence="1">Belongs to the oxoprolinase family.</text>
</comment>
<dbReference type="Proteomes" id="UP000714380">
    <property type="component" value="Unassembled WGS sequence"/>
</dbReference>
<dbReference type="RefSeq" id="WP_225676763.1">
    <property type="nucleotide sequence ID" value="NZ_JAEDAH010000099.1"/>
</dbReference>
<evidence type="ECO:0000259" key="3">
    <source>
        <dbReference type="Pfam" id="PF02538"/>
    </source>
</evidence>
<dbReference type="Pfam" id="PF01968">
    <property type="entry name" value="Hydantoinase_A"/>
    <property type="match status" value="1"/>
</dbReference>
<evidence type="ECO:0000259" key="2">
    <source>
        <dbReference type="Pfam" id="PF01968"/>
    </source>
</evidence>
<name>A0ABS7ZTP1_9GAMM</name>
<keyword evidence="6" id="KW-1185">Reference proteome</keyword>
<dbReference type="InterPro" id="IPR008040">
    <property type="entry name" value="Hydant_A_N"/>
</dbReference>
<dbReference type="Pfam" id="PF05378">
    <property type="entry name" value="Hydant_A_N"/>
    <property type="match status" value="1"/>
</dbReference>
<protein>
    <submittedName>
        <fullName evidence="5">Hydantoinase B/oxoprolinase family protein</fullName>
    </submittedName>
</protein>
<reference evidence="5 6" key="1">
    <citation type="submission" date="2020-12" db="EMBL/GenBank/DDBJ databases">
        <title>Novel Thalassolituus-related marine hydrocarbonoclastic bacteria mediated algae-derived hydrocarbons mineralization in twilight zone of the northern South China Sea.</title>
        <authorList>
            <person name="Dong C."/>
        </authorList>
    </citation>
    <scope>NUCLEOTIDE SEQUENCE [LARGE SCALE GENOMIC DNA]</scope>
    <source>
        <strain evidence="5 6">IMCC1826</strain>
    </source>
</reference>
<evidence type="ECO:0000259" key="4">
    <source>
        <dbReference type="Pfam" id="PF05378"/>
    </source>
</evidence>
<dbReference type="InterPro" id="IPR045079">
    <property type="entry name" value="Oxoprolinase-like"/>
</dbReference>
<feature type="domain" description="Hydantoinase A/oxoprolinase" evidence="2">
    <location>
        <begin position="207"/>
        <end position="493"/>
    </location>
</feature>
<evidence type="ECO:0000313" key="6">
    <source>
        <dbReference type="Proteomes" id="UP000714380"/>
    </source>
</evidence>
<accession>A0ABS7ZTP1</accession>
<comment type="caution">
    <text evidence="5">The sequence shown here is derived from an EMBL/GenBank/DDBJ whole genome shotgun (WGS) entry which is preliminary data.</text>
</comment>
<dbReference type="InterPro" id="IPR003692">
    <property type="entry name" value="Hydantoinase_B"/>
</dbReference>
<dbReference type="InterPro" id="IPR002821">
    <property type="entry name" value="Hydantoinase_A"/>
</dbReference>
<evidence type="ECO:0000256" key="1">
    <source>
        <dbReference type="ARBA" id="ARBA00010403"/>
    </source>
</evidence>
<feature type="domain" description="Hydantoinase/oxoprolinase N-terminal" evidence="4">
    <location>
        <begin position="12"/>
        <end position="187"/>
    </location>
</feature>
<feature type="domain" description="Hydantoinase B/oxoprolinase" evidence="3">
    <location>
        <begin position="684"/>
        <end position="1197"/>
    </location>
</feature>
<evidence type="ECO:0000313" key="5">
    <source>
        <dbReference type="EMBL" id="MCA6065126.1"/>
    </source>
</evidence>
<gene>
    <name evidence="5" type="ORF">I9W95_16115</name>
</gene>
<dbReference type="PANTHER" id="PTHR11365">
    <property type="entry name" value="5-OXOPROLINASE RELATED"/>
    <property type="match status" value="1"/>
</dbReference>
<dbReference type="EMBL" id="JAEDAH010000099">
    <property type="protein sequence ID" value="MCA6065126.1"/>
    <property type="molecule type" value="Genomic_DNA"/>
</dbReference>
<sequence>MSHTDSQLRWQFWIDRGGTFTDIVAITPEGKLLTHKLLSENPQHYKDAAVEGIRQIQARFPQLSSAIGQVKMGTTVATNALLERKGERTLLMISKGLKDQLRIGYQTRPDIFAIDIDKPAPLYERVYEVPERILADGTIDYELDEEALVVQLLEARSLGFDCVAVVLMHAYRFPQHEQRVGELAQQLGFKQISLSHRISPLIKLVPRGDTTVADAYLSPVLRHYVEQVSDALPPTELQFMQSNGGLSDAADFHGKDAILSGPAGGVVGMVQTALADGFERIIGFDMGGTSTDVSHYAGELERESLTEVNGVKLRVPMMNIHTVAAGGGSVVHFTDGRFQAGPESAGAFPGPACYRNGGPLTITDCNLLLGKIQPQHFPNVFGPQQDSPLDSDIVRRKFTELAAQVKQQTGHDYTPEALAEGFLAVAVDSMALAVKKISVQRGYDTRDYVLNAFGGAGAQHACLVAEALNMDKVYLHPFAGVLSAFGIGLAEQRWLAEEAVEMPLQDESLAAIEQAFNNLRQRSDMAQPETEIQRVYLRYLGSDTQLLVEAADVADMRAEFERQHQQLFGFISSDKALQIDAVQLEMVGSSAAAPALELAAETSTGDEHAQLYFNAAWQSVPVFHRQQLAKGFSYSGAALITDANSTIVVEPGWSIQVLESGALLLIKDTSDIRQPPVSNRCERDPVQLEIFNNLFMSVAEQMGFVLEKTASSVNIKERLDFSCALFDKQGELVANAPHIPVHLGSMSESIKVVMRDQPEMRPGDAFVLNTPYNGGTHLPDVTVVKPVFIQSEKMNSHPDFYVAARGHHADIGGITPGSMPADSRHIEEEGVLLDNLLLMRNGQLQEKEIRSVLAAARYPARNPDQNIADLMAQLAACEKGASELQRLCDSYGTECMHAYMQHVMDNAEETLRQCLAGLPSGTWQSQMDDGTTFKVAVQVDQQARSAVVDFSGTEYRAEQKQHPGNFNAPSSVVMAAVLYSFRALVNKPMPLNAGFFRALDVRIPQVSVIAPQYPAAVVSGNVETAQYLVDVLMAALGLMANCQGTNNNFTFGDATHQYYETLCGGIGASAQGPGASGVHAHMTNSRLTDPEILEQRFPVVLDHFHLRPQSGGNGLHTGGDGVERHIRFLQPMRANIISGHRQQAPQGLNGGGDGHCGVNFVKRHQGRIDWLSGCADVEMDAGDVFCIHTPGGGGYGEGTGL</sequence>
<dbReference type="Pfam" id="PF02538">
    <property type="entry name" value="Hydantoinase_B"/>
    <property type="match status" value="1"/>
</dbReference>